<dbReference type="SUPFAM" id="SSF52266">
    <property type="entry name" value="SGNH hydrolase"/>
    <property type="match status" value="1"/>
</dbReference>
<dbReference type="EMBL" id="DVFI01000124">
    <property type="protein sequence ID" value="HIQ63768.1"/>
    <property type="molecule type" value="Genomic_DNA"/>
</dbReference>
<reference evidence="3" key="2">
    <citation type="journal article" date="2021" name="PeerJ">
        <title>Extensive microbial diversity within the chicken gut microbiome revealed by metagenomics and culture.</title>
        <authorList>
            <person name="Gilroy R."/>
            <person name="Ravi A."/>
            <person name="Getino M."/>
            <person name="Pursley I."/>
            <person name="Horton D.L."/>
            <person name="Alikhan N.F."/>
            <person name="Baker D."/>
            <person name="Gharbi K."/>
            <person name="Hall N."/>
            <person name="Watson M."/>
            <person name="Adriaenssens E.M."/>
            <person name="Foster-Nyarko E."/>
            <person name="Jarju S."/>
            <person name="Secka A."/>
            <person name="Antonio M."/>
            <person name="Oren A."/>
            <person name="Chaudhuri R.R."/>
            <person name="La Ragione R."/>
            <person name="Hildebrand F."/>
            <person name="Pallen M.J."/>
        </authorList>
    </citation>
    <scope>NUCLEOTIDE SEQUENCE</scope>
    <source>
        <strain evidence="3">ChiHile30-977</strain>
    </source>
</reference>
<dbReference type="Pfam" id="PF03629">
    <property type="entry name" value="SASA"/>
    <property type="match status" value="1"/>
</dbReference>
<evidence type="ECO:0000313" key="3">
    <source>
        <dbReference type="EMBL" id="HIQ63768.1"/>
    </source>
</evidence>
<name>A0A9D1CJT4_9FIRM</name>
<dbReference type="PANTHER" id="PTHR31988:SF19">
    <property type="entry name" value="9-O-ACETYL-N-ACETYLNEURAMINIC ACID DEACETYLASE-RELATED"/>
    <property type="match status" value="1"/>
</dbReference>
<accession>A0A9D1CJT4</accession>
<dbReference type="GO" id="GO:0016787">
    <property type="term" value="F:hydrolase activity"/>
    <property type="evidence" value="ECO:0007669"/>
    <property type="project" value="UniProtKB-KW"/>
</dbReference>
<keyword evidence="1" id="KW-0378">Hydrolase</keyword>
<dbReference type="Gene3D" id="3.40.50.1110">
    <property type="entry name" value="SGNH hydrolase"/>
    <property type="match status" value="1"/>
</dbReference>
<dbReference type="InterPro" id="IPR005181">
    <property type="entry name" value="SASA"/>
</dbReference>
<dbReference type="InterPro" id="IPR052940">
    <property type="entry name" value="Carb_Esterase_6"/>
</dbReference>
<proteinExistence type="predicted"/>
<dbReference type="PANTHER" id="PTHR31988">
    <property type="entry name" value="ESTERASE, PUTATIVE (DUF303)-RELATED"/>
    <property type="match status" value="1"/>
</dbReference>
<evidence type="ECO:0000256" key="1">
    <source>
        <dbReference type="ARBA" id="ARBA00022801"/>
    </source>
</evidence>
<dbReference type="InterPro" id="IPR036514">
    <property type="entry name" value="SGNH_hydro_sf"/>
</dbReference>
<protein>
    <submittedName>
        <fullName evidence="3">Sialate O-acetylesterase</fullName>
    </submittedName>
</protein>
<dbReference type="AlphaFoldDB" id="A0A9D1CJT4"/>
<dbReference type="Proteomes" id="UP000886819">
    <property type="component" value="Unassembled WGS sequence"/>
</dbReference>
<organism evidence="3 4">
    <name type="scientific">Candidatus Avichristensenella intestinipullorum</name>
    <dbReference type="NCBI Taxonomy" id="2840693"/>
    <lineage>
        <taxon>Bacteria</taxon>
        <taxon>Bacillati</taxon>
        <taxon>Bacillota</taxon>
        <taxon>Clostridia</taxon>
        <taxon>Candidatus Avichristensenella</taxon>
    </lineage>
</organism>
<evidence type="ECO:0000259" key="2">
    <source>
        <dbReference type="Pfam" id="PF03629"/>
    </source>
</evidence>
<reference evidence="3" key="1">
    <citation type="submission" date="2020-10" db="EMBL/GenBank/DDBJ databases">
        <authorList>
            <person name="Gilroy R."/>
        </authorList>
    </citation>
    <scope>NUCLEOTIDE SEQUENCE</scope>
    <source>
        <strain evidence="3">ChiHile30-977</strain>
    </source>
</reference>
<sequence>MNFGVIITRGACPWQIFPQGPDGTAPIHLEGTYHLIHLSQELPLSFSQAGPARATVRARVALESTGESVIPWTECDIPEEGRWQITFPAVPAGGLYRIETGMDYEGWDGLSCTRGDMVHHVGVGDVFVIAGQSNAAGRAKDPVADEPELGVHVLRPSGRWDLATHPLGETTDAVYVGNYENHNPGHSPWLHFAKHLRRALGIPIGLVPCAYGGAPLRWWNPEENGALFQNMLDMLGDIRPKAVLWYQGEAEGYENSAESYLQRFGALVRHTREALGQPNLPFLTVQLNRCVEGVSEALDRQWGMVREAQRQAQYQLARVAVVPSADLALYDFIHNAAASNLVVGERCARAALEVCYGRPTDWRAPEPEEVRLVAPDTIRLSFSRIRNWVNSFGVPAAWLPFDAEDDEGLAHPCAYTVDTCGLTLTFPRALRGTVRLHGGWRMNPGYAVPWDCMRLPMLSFYGLPVRTDPQEQEA</sequence>
<feature type="domain" description="Sialate O-acetylesterase" evidence="2">
    <location>
        <begin position="124"/>
        <end position="352"/>
    </location>
</feature>
<comment type="caution">
    <text evidence="3">The sequence shown here is derived from an EMBL/GenBank/DDBJ whole genome shotgun (WGS) entry which is preliminary data.</text>
</comment>
<gene>
    <name evidence="3" type="ORF">IAA66_09340</name>
</gene>
<evidence type="ECO:0000313" key="4">
    <source>
        <dbReference type="Proteomes" id="UP000886819"/>
    </source>
</evidence>